<evidence type="ECO:0000256" key="1">
    <source>
        <dbReference type="SAM" id="MobiDB-lite"/>
    </source>
</evidence>
<accession>A0A8S1MCN3</accession>
<reference evidence="2" key="1">
    <citation type="submission" date="2021-01" db="EMBL/GenBank/DDBJ databases">
        <authorList>
            <consortium name="Genoscope - CEA"/>
            <person name="William W."/>
        </authorList>
    </citation>
    <scope>NUCLEOTIDE SEQUENCE</scope>
</reference>
<dbReference type="AlphaFoldDB" id="A0A8S1MCN3"/>
<sequence length="103" mass="12437">MEKKSQKQLSLDTSYDDYNQRDDEDCSEDDRGKSKRMDFRSKQTKKLEKQLIKLDKVQNSQQPVSMEIYYLLKFQQNLIYQVTSLHTRIMKIIENQFDYSTLL</sequence>
<gene>
    <name evidence="2" type="ORF">PPRIM_AZ9-3.1.T0590103</name>
</gene>
<evidence type="ECO:0000313" key="3">
    <source>
        <dbReference type="Proteomes" id="UP000688137"/>
    </source>
</evidence>
<comment type="caution">
    <text evidence="2">The sequence shown here is derived from an EMBL/GenBank/DDBJ whole genome shotgun (WGS) entry which is preliminary data.</text>
</comment>
<organism evidence="2 3">
    <name type="scientific">Paramecium primaurelia</name>
    <dbReference type="NCBI Taxonomy" id="5886"/>
    <lineage>
        <taxon>Eukaryota</taxon>
        <taxon>Sar</taxon>
        <taxon>Alveolata</taxon>
        <taxon>Ciliophora</taxon>
        <taxon>Intramacronucleata</taxon>
        <taxon>Oligohymenophorea</taxon>
        <taxon>Peniculida</taxon>
        <taxon>Parameciidae</taxon>
        <taxon>Paramecium</taxon>
    </lineage>
</organism>
<dbReference type="OMA" id="HTRIMKI"/>
<dbReference type="Proteomes" id="UP000688137">
    <property type="component" value="Unassembled WGS sequence"/>
</dbReference>
<name>A0A8S1MCN3_PARPR</name>
<feature type="compositionally biased region" description="Basic and acidic residues" evidence="1">
    <location>
        <begin position="29"/>
        <end position="45"/>
    </location>
</feature>
<feature type="region of interest" description="Disordered" evidence="1">
    <location>
        <begin position="1"/>
        <end position="45"/>
    </location>
</feature>
<keyword evidence="3" id="KW-1185">Reference proteome</keyword>
<evidence type="ECO:0000313" key="2">
    <source>
        <dbReference type="EMBL" id="CAD8077977.1"/>
    </source>
</evidence>
<proteinExistence type="predicted"/>
<dbReference type="EMBL" id="CAJJDM010000060">
    <property type="protein sequence ID" value="CAD8077977.1"/>
    <property type="molecule type" value="Genomic_DNA"/>
</dbReference>
<feature type="compositionally biased region" description="Polar residues" evidence="1">
    <location>
        <begin position="7"/>
        <end position="17"/>
    </location>
</feature>
<protein>
    <submittedName>
        <fullName evidence="2">Uncharacterized protein</fullName>
    </submittedName>
</protein>